<dbReference type="EMBL" id="BOON01000027">
    <property type="protein sequence ID" value="GII23191.1"/>
    <property type="molecule type" value="Genomic_DNA"/>
</dbReference>
<comment type="caution">
    <text evidence="1">The sequence shown here is derived from an EMBL/GenBank/DDBJ whole genome shotgun (WGS) entry which is preliminary data.</text>
</comment>
<sequence>MTITLSRDQALVLSHWLDTVMGTRSFDSIVDEDPAVWSALHRISGTLGKEPFIFARDYGQGLDEARGRLCSELGEEFVASRTASKDNDQAPTKIWLSD</sequence>
<organism evidence="1 2">
    <name type="scientific">Planosporangium mesophilum</name>
    <dbReference type="NCBI Taxonomy" id="689768"/>
    <lineage>
        <taxon>Bacteria</taxon>
        <taxon>Bacillati</taxon>
        <taxon>Actinomycetota</taxon>
        <taxon>Actinomycetes</taxon>
        <taxon>Micromonosporales</taxon>
        <taxon>Micromonosporaceae</taxon>
        <taxon>Planosporangium</taxon>
    </lineage>
</organism>
<proteinExistence type="predicted"/>
<evidence type="ECO:0000313" key="1">
    <source>
        <dbReference type="EMBL" id="GII23191.1"/>
    </source>
</evidence>
<protein>
    <submittedName>
        <fullName evidence="1">Uncharacterized protein</fullName>
    </submittedName>
</protein>
<gene>
    <name evidence="1" type="ORF">Pme01_27880</name>
</gene>
<accession>A0A8J3TCW1</accession>
<dbReference type="AlphaFoldDB" id="A0A8J3TCW1"/>
<reference evidence="1" key="1">
    <citation type="submission" date="2021-01" db="EMBL/GenBank/DDBJ databases">
        <title>Whole genome shotgun sequence of Planosporangium mesophilum NBRC 109066.</title>
        <authorList>
            <person name="Komaki H."/>
            <person name="Tamura T."/>
        </authorList>
    </citation>
    <scope>NUCLEOTIDE SEQUENCE</scope>
    <source>
        <strain evidence="1">NBRC 109066</strain>
    </source>
</reference>
<name>A0A8J3TCW1_9ACTN</name>
<dbReference type="Proteomes" id="UP000599074">
    <property type="component" value="Unassembled WGS sequence"/>
</dbReference>
<evidence type="ECO:0000313" key="2">
    <source>
        <dbReference type="Proteomes" id="UP000599074"/>
    </source>
</evidence>
<keyword evidence="2" id="KW-1185">Reference proteome</keyword>